<dbReference type="EMBL" id="CP034210">
    <property type="protein sequence ID" value="QBZ66154.1"/>
    <property type="molecule type" value="Genomic_DNA"/>
</dbReference>
<organism evidence="1 2">
    <name type="scientific">Pyricularia oryzae</name>
    <name type="common">Rice blast fungus</name>
    <name type="synonym">Magnaporthe oryzae</name>
    <dbReference type="NCBI Taxonomy" id="318829"/>
    <lineage>
        <taxon>Eukaryota</taxon>
        <taxon>Fungi</taxon>
        <taxon>Dikarya</taxon>
        <taxon>Ascomycota</taxon>
        <taxon>Pezizomycotina</taxon>
        <taxon>Sordariomycetes</taxon>
        <taxon>Sordariomycetidae</taxon>
        <taxon>Magnaporthales</taxon>
        <taxon>Pyriculariaceae</taxon>
        <taxon>Pyricularia</taxon>
    </lineage>
</organism>
<name>A0A4P7NUB3_PYROR</name>
<protein>
    <submittedName>
        <fullName evidence="1">Uncharacterized protein</fullName>
    </submittedName>
</protein>
<accession>A0A4P7NUB3</accession>
<proteinExistence type="predicted"/>
<dbReference type="Proteomes" id="UP000294847">
    <property type="component" value="Chromosome 7"/>
</dbReference>
<gene>
    <name evidence="1" type="ORF">PoMZ_13125</name>
</gene>
<dbReference type="AlphaFoldDB" id="A0A4P7NUB3"/>
<reference evidence="1 2" key="1">
    <citation type="journal article" date="2019" name="Mol. Biol. Evol.">
        <title>Blast fungal genomes show frequent chromosomal changes, gene gains and losses, and effector gene turnover.</title>
        <authorList>
            <person name="Gomez Luciano L.B."/>
            <person name="Jason Tsai I."/>
            <person name="Chuma I."/>
            <person name="Tosa Y."/>
            <person name="Chen Y.H."/>
            <person name="Li J.Y."/>
            <person name="Li M.Y."/>
            <person name="Jade Lu M.Y."/>
            <person name="Nakayashiki H."/>
            <person name="Li W.H."/>
        </authorList>
    </citation>
    <scope>NUCLEOTIDE SEQUENCE [LARGE SCALE GENOMIC DNA]</scope>
    <source>
        <strain evidence="1">MZ5-1-6</strain>
    </source>
</reference>
<sequence>MLRLIRQAAFSADTARRSLGDLADPGDHHLDPGSLGYCEVRVEDVSIGDRHHVYSFEKMLWRAQRGRVRRRYWAAERDGLALAQGVGGAARHEQKTPTCRRQHLRTSSGSSQPIGMTTTTGPRFVCKVPRSDADRRAASEELLLLLVRHCMSAMPASYLASALPFRRYMLPLVEKVDKVLLRLRLLARRLRSVGLYLFFSFFFLGVGRERF</sequence>
<evidence type="ECO:0000313" key="1">
    <source>
        <dbReference type="EMBL" id="QBZ66154.1"/>
    </source>
</evidence>
<evidence type="ECO:0000313" key="2">
    <source>
        <dbReference type="Proteomes" id="UP000294847"/>
    </source>
</evidence>